<sequence length="133" mass="14459">MKKAAVLLWFLLLPYLSRLPGGIEWVKAYLPDEGMMLFGLVFFGAFNLLPVVVMSAASKVVPPRPRVVTVIPFVVMSVATVVAHFDYDLSSDAQAAIWLIVAPAFVAILGAVSLALTRAAIWLAARQEESSRD</sequence>
<dbReference type="AlphaFoldDB" id="B8KXV4"/>
<keyword evidence="1" id="KW-1133">Transmembrane helix</keyword>
<keyword evidence="1" id="KW-0812">Transmembrane</keyword>
<protein>
    <submittedName>
        <fullName evidence="2">Uncharacterized protein</fullName>
    </submittedName>
</protein>
<keyword evidence="3" id="KW-1185">Reference proteome</keyword>
<dbReference type="EMBL" id="DS999411">
    <property type="protein sequence ID" value="EED35054.1"/>
    <property type="molecule type" value="Genomic_DNA"/>
</dbReference>
<proteinExistence type="predicted"/>
<gene>
    <name evidence="2" type="ORF">NOR51B_996</name>
</gene>
<dbReference type="Proteomes" id="UP000004699">
    <property type="component" value="Unassembled WGS sequence"/>
</dbReference>
<accession>B8KXV4</accession>
<evidence type="ECO:0000313" key="2">
    <source>
        <dbReference type="EMBL" id="EED35054.1"/>
    </source>
</evidence>
<dbReference type="HOGENOM" id="CLU_1904185_0_0_6"/>
<evidence type="ECO:0000256" key="1">
    <source>
        <dbReference type="SAM" id="Phobius"/>
    </source>
</evidence>
<dbReference type="OrthoDB" id="7030930at2"/>
<reference evidence="3" key="1">
    <citation type="journal article" date="2013" name="BMC Microbiol.">
        <title>Taxonomy and evolution of bacteriochlorophyll a-containing members of the OM60/NOR5 clade of marine gammaproteobacteria: description of Luminiphilus syltensis gen. nov., sp. nov., reclassification of Haliea rubra as Pseudohaliea rubra gen. nov., comb. nov., and emendation of Chromatocurvus halotolerans.</title>
        <authorList>
            <person name="Spring S."/>
            <person name="Riedel T."/>
            <person name="Sproer C."/>
            <person name="Yan S."/>
            <person name="Harder J."/>
            <person name="Fuchs B.M."/>
        </authorList>
    </citation>
    <scope>NUCLEOTIDE SEQUENCE [LARGE SCALE GENOMIC DNA]</scope>
    <source>
        <strain evidence="3">NOR51-B</strain>
    </source>
</reference>
<name>B8KXV4_9GAMM</name>
<feature type="transmembrane region" description="Helical" evidence="1">
    <location>
        <begin position="34"/>
        <end position="55"/>
    </location>
</feature>
<dbReference type="RefSeq" id="WP_009019801.1">
    <property type="nucleotide sequence ID" value="NZ_DS999411.1"/>
</dbReference>
<keyword evidence="1" id="KW-0472">Membrane</keyword>
<feature type="transmembrane region" description="Helical" evidence="1">
    <location>
        <begin position="97"/>
        <end position="125"/>
    </location>
</feature>
<feature type="transmembrane region" description="Helical" evidence="1">
    <location>
        <begin position="67"/>
        <end position="85"/>
    </location>
</feature>
<evidence type="ECO:0000313" key="3">
    <source>
        <dbReference type="Proteomes" id="UP000004699"/>
    </source>
</evidence>
<organism evidence="2 3">
    <name type="scientific">Luminiphilus syltensis NOR5-1B</name>
    <dbReference type="NCBI Taxonomy" id="565045"/>
    <lineage>
        <taxon>Bacteria</taxon>
        <taxon>Pseudomonadati</taxon>
        <taxon>Pseudomonadota</taxon>
        <taxon>Gammaproteobacteria</taxon>
        <taxon>Cellvibrionales</taxon>
        <taxon>Halieaceae</taxon>
        <taxon>Luminiphilus</taxon>
    </lineage>
</organism>